<comment type="similarity">
    <text evidence="3">Belongs to the GPSM family.</text>
</comment>
<evidence type="ECO:0000256" key="5">
    <source>
        <dbReference type="ARBA" id="ARBA00022490"/>
    </source>
</evidence>
<dbReference type="GO" id="GO:0005886">
    <property type="term" value="C:plasma membrane"/>
    <property type="evidence" value="ECO:0007669"/>
    <property type="project" value="UniProtKB-SubCell"/>
</dbReference>
<dbReference type="InterPro" id="IPR003109">
    <property type="entry name" value="GoLoco_motif"/>
</dbReference>
<organism evidence="12 13">
    <name type="scientific">Adineta steineri</name>
    <dbReference type="NCBI Taxonomy" id="433720"/>
    <lineage>
        <taxon>Eukaryota</taxon>
        <taxon>Metazoa</taxon>
        <taxon>Spiralia</taxon>
        <taxon>Gnathifera</taxon>
        <taxon>Rotifera</taxon>
        <taxon>Eurotatoria</taxon>
        <taxon>Bdelloidea</taxon>
        <taxon>Adinetida</taxon>
        <taxon>Adinetidae</taxon>
        <taxon>Adineta</taxon>
    </lineage>
</organism>
<dbReference type="PANTHER" id="PTHR45954">
    <property type="entry name" value="LD33695P"/>
    <property type="match status" value="1"/>
</dbReference>
<dbReference type="Pfam" id="PF00515">
    <property type="entry name" value="TPR_1"/>
    <property type="match status" value="1"/>
</dbReference>
<evidence type="ECO:0000256" key="7">
    <source>
        <dbReference type="ARBA" id="ARBA00022737"/>
    </source>
</evidence>
<dbReference type="PROSITE" id="PS50877">
    <property type="entry name" value="GOLOCO"/>
    <property type="match status" value="3"/>
</dbReference>
<protein>
    <submittedName>
        <fullName evidence="12">Uncharacterized protein</fullName>
    </submittedName>
</protein>
<evidence type="ECO:0000256" key="1">
    <source>
        <dbReference type="ARBA" id="ARBA00004236"/>
    </source>
</evidence>
<proteinExistence type="inferred from homology"/>
<dbReference type="Gene3D" id="1.25.40.10">
    <property type="entry name" value="Tetratricopeptide repeat domain"/>
    <property type="match status" value="3"/>
</dbReference>
<keyword evidence="4" id="KW-1003">Cell membrane</keyword>
<dbReference type="AlphaFoldDB" id="A0A814GXQ7"/>
<dbReference type="GO" id="GO:0005092">
    <property type="term" value="F:GDP-dissociation inhibitor activity"/>
    <property type="evidence" value="ECO:0007669"/>
    <property type="project" value="TreeGrafter"/>
</dbReference>
<evidence type="ECO:0000256" key="11">
    <source>
        <dbReference type="SAM" id="MobiDB-lite"/>
    </source>
</evidence>
<feature type="compositionally biased region" description="Basic and acidic residues" evidence="11">
    <location>
        <begin position="258"/>
        <end position="273"/>
    </location>
</feature>
<evidence type="ECO:0000256" key="6">
    <source>
        <dbReference type="ARBA" id="ARBA00022553"/>
    </source>
</evidence>
<feature type="region of interest" description="Disordered" evidence="11">
    <location>
        <begin position="258"/>
        <end position="280"/>
    </location>
</feature>
<evidence type="ECO:0000256" key="4">
    <source>
        <dbReference type="ARBA" id="ARBA00022475"/>
    </source>
</evidence>
<evidence type="ECO:0000313" key="12">
    <source>
        <dbReference type="EMBL" id="CAF1002388.1"/>
    </source>
</evidence>
<dbReference type="OrthoDB" id="286233at2759"/>
<accession>A0A814GXQ7</accession>
<dbReference type="SMART" id="SM00390">
    <property type="entry name" value="GoLoco"/>
    <property type="match status" value="3"/>
</dbReference>
<dbReference type="Proteomes" id="UP000663832">
    <property type="component" value="Unassembled WGS sequence"/>
</dbReference>
<dbReference type="GO" id="GO:0005938">
    <property type="term" value="C:cell cortex"/>
    <property type="evidence" value="ECO:0007669"/>
    <property type="project" value="TreeGrafter"/>
</dbReference>
<evidence type="ECO:0000313" key="13">
    <source>
        <dbReference type="Proteomes" id="UP000663832"/>
    </source>
</evidence>
<keyword evidence="7" id="KW-0677">Repeat</keyword>
<sequence length="414" mass="47377">MAEGQTFDKSDNMNYASQDYSTSIEYFDKRLTIAKECQDQIGQRRAHVSLGNIYLHLEDFDKALDHYREALTIDEIKVDDLFIAQISFIIGCIYNIKQEYKSAIYFHEKHLNLAQQYQDSNGQCQAYFILSQLYDNTNQFTKGKKYRSLHTALEREIKESNEMKSTTKPNLNKNLRTESISLSIFDSQIPLSIRSNSAVPDSFPDDKSIANTNKKVKTGSFIQNLSKKSSLSLRKQSSPTDTDDLANLVDRMQKSRFDDQRCEIKKSNTKKPDLPGQRTSTQLDDILNTIDRLQQFRLDDQRTTFPTSTNHNNGSRTSQQLSVVNEKFLDLLAKSQNSRMNDQRAVLAPLSSSSSPPPIQHTSTPVVITTNTCLHESKTLPDEETLFLLNRLQSRYTNKQYLSSSASLRTRMKS</sequence>
<dbReference type="SMART" id="SM00028">
    <property type="entry name" value="TPR"/>
    <property type="match status" value="2"/>
</dbReference>
<evidence type="ECO:0000256" key="9">
    <source>
        <dbReference type="ARBA" id="ARBA00023136"/>
    </source>
</evidence>
<evidence type="ECO:0000256" key="3">
    <source>
        <dbReference type="ARBA" id="ARBA00006600"/>
    </source>
</evidence>
<reference evidence="12" key="1">
    <citation type="submission" date="2021-02" db="EMBL/GenBank/DDBJ databases">
        <authorList>
            <person name="Nowell W R."/>
        </authorList>
    </citation>
    <scope>NUCLEOTIDE SEQUENCE</scope>
</reference>
<dbReference type="PANTHER" id="PTHR45954:SF1">
    <property type="entry name" value="LD33695P"/>
    <property type="match status" value="1"/>
</dbReference>
<keyword evidence="8 10" id="KW-0802">TPR repeat</keyword>
<evidence type="ECO:0000256" key="2">
    <source>
        <dbReference type="ARBA" id="ARBA00004496"/>
    </source>
</evidence>
<dbReference type="PROSITE" id="PS50293">
    <property type="entry name" value="TPR_REGION"/>
    <property type="match status" value="1"/>
</dbReference>
<dbReference type="GO" id="GO:0000132">
    <property type="term" value="P:establishment of mitotic spindle orientation"/>
    <property type="evidence" value="ECO:0007669"/>
    <property type="project" value="TreeGrafter"/>
</dbReference>
<evidence type="ECO:0000256" key="10">
    <source>
        <dbReference type="PROSITE-ProRule" id="PRU00339"/>
    </source>
</evidence>
<comment type="subcellular location">
    <subcellularLocation>
        <location evidence="1">Cell membrane</location>
    </subcellularLocation>
    <subcellularLocation>
        <location evidence="2">Cytoplasm</location>
    </subcellularLocation>
</comment>
<dbReference type="SUPFAM" id="SSF48452">
    <property type="entry name" value="TPR-like"/>
    <property type="match status" value="1"/>
</dbReference>
<dbReference type="InterPro" id="IPR019734">
    <property type="entry name" value="TPR_rpt"/>
</dbReference>
<dbReference type="InterPro" id="IPR011990">
    <property type="entry name" value="TPR-like_helical_dom_sf"/>
</dbReference>
<keyword evidence="6" id="KW-0597">Phosphoprotein</keyword>
<keyword evidence="13" id="KW-1185">Reference proteome</keyword>
<comment type="caution">
    <text evidence="12">The sequence shown here is derived from an EMBL/GenBank/DDBJ whole genome shotgun (WGS) entry which is preliminary data.</text>
</comment>
<keyword evidence="9" id="KW-0472">Membrane</keyword>
<dbReference type="Pfam" id="PF02188">
    <property type="entry name" value="GoLoco"/>
    <property type="match status" value="1"/>
</dbReference>
<dbReference type="GO" id="GO:0001965">
    <property type="term" value="F:G-protein alpha-subunit binding"/>
    <property type="evidence" value="ECO:0007669"/>
    <property type="project" value="TreeGrafter"/>
</dbReference>
<keyword evidence="5" id="KW-0963">Cytoplasm</keyword>
<gene>
    <name evidence="12" type="ORF">QVE165_LOCUS15008</name>
</gene>
<name>A0A814GXQ7_9BILA</name>
<dbReference type="EMBL" id="CAJNOM010000080">
    <property type="protein sequence ID" value="CAF1002388.1"/>
    <property type="molecule type" value="Genomic_DNA"/>
</dbReference>
<evidence type="ECO:0000256" key="8">
    <source>
        <dbReference type="ARBA" id="ARBA00022803"/>
    </source>
</evidence>
<feature type="repeat" description="TPR" evidence="10">
    <location>
        <begin position="44"/>
        <end position="77"/>
    </location>
</feature>
<dbReference type="PROSITE" id="PS50005">
    <property type="entry name" value="TPR"/>
    <property type="match status" value="1"/>
</dbReference>
<dbReference type="InterPro" id="IPR052386">
    <property type="entry name" value="GPSM"/>
</dbReference>